<evidence type="ECO:0000313" key="12">
    <source>
        <dbReference type="EMBL" id="AFD03234.1"/>
    </source>
</evidence>
<dbReference type="Pfam" id="PF00448">
    <property type="entry name" value="SRP54"/>
    <property type="match status" value="1"/>
</dbReference>
<dbReference type="PANTHER" id="PTHR43134:SF1">
    <property type="entry name" value="SIGNAL RECOGNITION PARTICLE RECEPTOR SUBUNIT ALPHA"/>
    <property type="match status" value="1"/>
</dbReference>
<dbReference type="InterPro" id="IPR042101">
    <property type="entry name" value="SRP54_N_sf"/>
</dbReference>
<evidence type="ECO:0000256" key="10">
    <source>
        <dbReference type="SAM" id="MobiDB-lite"/>
    </source>
</evidence>
<evidence type="ECO:0000256" key="1">
    <source>
        <dbReference type="ARBA" id="ARBA00022475"/>
    </source>
</evidence>
<keyword evidence="1 9" id="KW-1003">Cell membrane</keyword>
<evidence type="ECO:0000256" key="3">
    <source>
        <dbReference type="ARBA" id="ARBA00022741"/>
    </source>
</evidence>
<dbReference type="CDD" id="cd17874">
    <property type="entry name" value="FtsY"/>
    <property type="match status" value="1"/>
</dbReference>
<gene>
    <name evidence="9" type="primary">ftsY</name>
</gene>
<reference evidence="12" key="1">
    <citation type="submission" date="2011-11" db="EMBL/GenBank/DDBJ databases">
        <title>Construction and analysis of a metagenome of deep-sea sediment.</title>
        <authorList>
            <person name="Huo Y.-Y."/>
            <person name="Cheng H."/>
            <person name="Wu M."/>
        </authorList>
    </citation>
    <scope>NUCLEOTIDE SEQUENCE</scope>
</reference>
<dbReference type="Pfam" id="PF02881">
    <property type="entry name" value="SRP54_N"/>
    <property type="match status" value="1"/>
</dbReference>
<dbReference type="EC" id="3.6.5.4" evidence="9"/>
<dbReference type="PANTHER" id="PTHR43134">
    <property type="entry name" value="SIGNAL RECOGNITION PARTICLE RECEPTOR SUBUNIT ALPHA"/>
    <property type="match status" value="1"/>
</dbReference>
<keyword evidence="6 9" id="KW-0472">Membrane</keyword>
<name>H9BWR2_9BACT</name>
<evidence type="ECO:0000256" key="5">
    <source>
        <dbReference type="ARBA" id="ARBA00023134"/>
    </source>
</evidence>
<feature type="domain" description="SRP54-type proteins GTP-binding" evidence="11">
    <location>
        <begin position="363"/>
        <end position="376"/>
    </location>
</feature>
<dbReference type="Gene3D" id="3.40.50.300">
    <property type="entry name" value="P-loop containing nucleotide triphosphate hydrolases"/>
    <property type="match status" value="1"/>
</dbReference>
<dbReference type="InterPro" id="IPR027417">
    <property type="entry name" value="P-loop_NTPase"/>
</dbReference>
<keyword evidence="2 9" id="KW-0963">Cytoplasm</keyword>
<feature type="region of interest" description="Disordered" evidence="10">
    <location>
        <begin position="50"/>
        <end position="95"/>
    </location>
</feature>
<evidence type="ECO:0000256" key="9">
    <source>
        <dbReference type="HAMAP-Rule" id="MF_00920"/>
    </source>
</evidence>
<organism evidence="12">
    <name type="scientific">uncultured bacterium W4-39b</name>
    <dbReference type="NCBI Taxonomy" id="1130994"/>
    <lineage>
        <taxon>Bacteria</taxon>
        <taxon>environmental samples</taxon>
    </lineage>
</organism>
<keyword evidence="4 9" id="KW-0378">Hydrolase</keyword>
<evidence type="ECO:0000256" key="2">
    <source>
        <dbReference type="ARBA" id="ARBA00022490"/>
    </source>
</evidence>
<dbReference type="GO" id="GO:0005047">
    <property type="term" value="F:signal recognition particle binding"/>
    <property type="evidence" value="ECO:0007669"/>
    <property type="project" value="TreeGrafter"/>
</dbReference>
<dbReference type="GO" id="GO:0005525">
    <property type="term" value="F:GTP binding"/>
    <property type="evidence" value="ECO:0007669"/>
    <property type="project" value="UniProtKB-UniRule"/>
</dbReference>
<evidence type="ECO:0000259" key="11">
    <source>
        <dbReference type="PROSITE" id="PS00300"/>
    </source>
</evidence>
<evidence type="ECO:0000256" key="8">
    <source>
        <dbReference type="ARBA" id="ARBA00048027"/>
    </source>
</evidence>
<dbReference type="InterPro" id="IPR003593">
    <property type="entry name" value="AAA+_ATPase"/>
</dbReference>
<dbReference type="NCBIfam" id="TIGR00064">
    <property type="entry name" value="ftsY"/>
    <property type="match status" value="1"/>
</dbReference>
<dbReference type="SMART" id="SM00962">
    <property type="entry name" value="SRP54"/>
    <property type="match status" value="1"/>
</dbReference>
<dbReference type="SUPFAM" id="SSF47364">
    <property type="entry name" value="Domain of the SRP/SRP receptor G-proteins"/>
    <property type="match status" value="1"/>
</dbReference>
<evidence type="ECO:0000256" key="6">
    <source>
        <dbReference type="ARBA" id="ARBA00023136"/>
    </source>
</evidence>
<dbReference type="EMBL" id="JQ085819">
    <property type="protein sequence ID" value="AFD03234.1"/>
    <property type="molecule type" value="Genomic_DNA"/>
</dbReference>
<dbReference type="SUPFAM" id="SSF52540">
    <property type="entry name" value="P-loop containing nucleoside triphosphate hydrolases"/>
    <property type="match status" value="1"/>
</dbReference>
<sequence>METSILAELAARVVAHPLAGVAILTLGPALVAAAFGVLRGYSSGVIAVPEPPSAADSVPARATPSPVERELARTPEPTPLAAEPQPEHAAPVEPTRLRDRLRKTSDALVGRVTSLLGGRALDAEALEELEVVLMGADLGVRTAEDLLERVRRHVGDPAAVEGVLREAMLEKLRGVELAPGTHLDIRAEPHVILVLGVNGAGKTTTIGKLAARHAAIGRKVILGAGDTFRAAAIEQLEVWGERVGCAVVVGSPGSDPSAVAFDTVRAARARGADVVIIDTAGRLQTKKPLMEELGKLVRVVNKCQQGAPHEILLVLDANTGQNALSQARLFTEVAPVTGLILTKLDGTAKGGVIVGLADELGVPVKYIGVGEAVEDLRDFSAEEFVDALFG</sequence>
<dbReference type="InterPro" id="IPR000897">
    <property type="entry name" value="SRP54_GTPase_dom"/>
</dbReference>
<feature type="binding site" evidence="9">
    <location>
        <begin position="196"/>
        <end position="203"/>
    </location>
    <ligand>
        <name>GTP</name>
        <dbReference type="ChEBI" id="CHEBI:37565"/>
    </ligand>
</feature>
<dbReference type="InterPro" id="IPR013822">
    <property type="entry name" value="Signal_recog_particl_SRP54_hlx"/>
</dbReference>
<dbReference type="InterPro" id="IPR004390">
    <property type="entry name" value="SR_rcpt_FtsY"/>
</dbReference>
<evidence type="ECO:0000256" key="7">
    <source>
        <dbReference type="ARBA" id="ARBA00023170"/>
    </source>
</evidence>
<feature type="binding site" evidence="9">
    <location>
        <begin position="278"/>
        <end position="282"/>
    </location>
    <ligand>
        <name>GTP</name>
        <dbReference type="ChEBI" id="CHEBI:37565"/>
    </ligand>
</feature>
<dbReference type="GO" id="GO:0003924">
    <property type="term" value="F:GTPase activity"/>
    <property type="evidence" value="ECO:0007669"/>
    <property type="project" value="UniProtKB-UniRule"/>
</dbReference>
<feature type="binding site" evidence="9">
    <location>
        <begin position="342"/>
        <end position="345"/>
    </location>
    <ligand>
        <name>GTP</name>
        <dbReference type="ChEBI" id="CHEBI:37565"/>
    </ligand>
</feature>
<dbReference type="FunFam" id="3.40.50.300:FF:000053">
    <property type="entry name" value="Signal recognition particle receptor FtsY"/>
    <property type="match status" value="1"/>
</dbReference>
<comment type="catalytic activity">
    <reaction evidence="8 9">
        <text>GTP + H2O = GDP + phosphate + H(+)</text>
        <dbReference type="Rhea" id="RHEA:19669"/>
        <dbReference type="ChEBI" id="CHEBI:15377"/>
        <dbReference type="ChEBI" id="CHEBI:15378"/>
        <dbReference type="ChEBI" id="CHEBI:37565"/>
        <dbReference type="ChEBI" id="CHEBI:43474"/>
        <dbReference type="ChEBI" id="CHEBI:58189"/>
        <dbReference type="EC" id="3.6.5.4"/>
    </reaction>
</comment>
<dbReference type="GO" id="GO:0006614">
    <property type="term" value="P:SRP-dependent cotranslational protein targeting to membrane"/>
    <property type="evidence" value="ECO:0007669"/>
    <property type="project" value="InterPro"/>
</dbReference>
<dbReference type="GO" id="GO:0005886">
    <property type="term" value="C:plasma membrane"/>
    <property type="evidence" value="ECO:0007669"/>
    <property type="project" value="UniProtKB-SubCell"/>
</dbReference>
<keyword evidence="3 9" id="KW-0547">Nucleotide-binding</keyword>
<comment type="subcellular location">
    <subcellularLocation>
        <location evidence="9">Cell membrane</location>
        <topology evidence="9">Peripheral membrane protein</topology>
        <orientation evidence="9">Cytoplasmic side</orientation>
    </subcellularLocation>
    <subcellularLocation>
        <location evidence="9">Cytoplasm</location>
    </subcellularLocation>
</comment>
<dbReference type="HAMAP" id="MF_00920">
    <property type="entry name" value="FtsY"/>
    <property type="match status" value="1"/>
</dbReference>
<dbReference type="InterPro" id="IPR036225">
    <property type="entry name" value="SRP/SRP_N"/>
</dbReference>
<dbReference type="SMART" id="SM00963">
    <property type="entry name" value="SRP54_N"/>
    <property type="match status" value="1"/>
</dbReference>
<dbReference type="GO" id="GO:0005737">
    <property type="term" value="C:cytoplasm"/>
    <property type="evidence" value="ECO:0007669"/>
    <property type="project" value="UniProtKB-SubCell"/>
</dbReference>
<dbReference type="Gene3D" id="1.20.120.140">
    <property type="entry name" value="Signal recognition particle SRP54, nucleotide-binding domain"/>
    <property type="match status" value="1"/>
</dbReference>
<comment type="subunit">
    <text evidence="9">Part of the signal recognition particle protein translocation system, which is composed of SRP and FtsY.</text>
</comment>
<comment type="similarity">
    <text evidence="9">Belongs to the GTP-binding SRP family. FtsY subfamily.</text>
</comment>
<dbReference type="SMART" id="SM00382">
    <property type="entry name" value="AAA"/>
    <property type="match status" value="1"/>
</dbReference>
<dbReference type="AlphaFoldDB" id="H9BWR2"/>
<accession>H9BWR2</accession>
<keyword evidence="7 9" id="KW-0675">Receptor</keyword>
<comment type="function">
    <text evidence="9">Involved in targeting and insertion of nascent membrane proteins into the cytoplasmic membrane. Acts as a receptor for the complex formed by the signal recognition particle (SRP) and the ribosome-nascent chain (RNC).</text>
</comment>
<evidence type="ECO:0000256" key="4">
    <source>
        <dbReference type="ARBA" id="ARBA00022801"/>
    </source>
</evidence>
<dbReference type="PROSITE" id="PS00300">
    <property type="entry name" value="SRP54"/>
    <property type="match status" value="1"/>
</dbReference>
<protein>
    <recommendedName>
        <fullName evidence="9">Signal recognition particle receptor FtsY</fullName>
        <shortName evidence="9">SRP receptor</shortName>
        <ecNumber evidence="9">3.6.5.4</ecNumber>
    </recommendedName>
</protein>
<keyword evidence="5 9" id="KW-0342">GTP-binding</keyword>
<proteinExistence type="inferred from homology"/>